<evidence type="ECO:0000256" key="3">
    <source>
        <dbReference type="ARBA" id="ARBA00022692"/>
    </source>
</evidence>
<evidence type="ECO:0000256" key="4">
    <source>
        <dbReference type="ARBA" id="ARBA00022989"/>
    </source>
</evidence>
<keyword evidence="6 10" id="KW-0472">Membrane</keyword>
<evidence type="ECO:0000256" key="2">
    <source>
        <dbReference type="ARBA" id="ARBA00022475"/>
    </source>
</evidence>
<dbReference type="EMBL" id="CAXITT010000205">
    <property type="protein sequence ID" value="CAL1535544.1"/>
    <property type="molecule type" value="Genomic_DNA"/>
</dbReference>
<dbReference type="GO" id="GO:0004993">
    <property type="term" value="F:G protein-coupled serotonin receptor activity"/>
    <property type="evidence" value="ECO:0007669"/>
    <property type="project" value="UniProtKB-ARBA"/>
</dbReference>
<keyword evidence="3 10" id="KW-0812">Transmembrane</keyword>
<dbReference type="GO" id="GO:0043410">
    <property type="term" value="P:positive regulation of MAPK cascade"/>
    <property type="evidence" value="ECO:0007669"/>
    <property type="project" value="TreeGrafter"/>
</dbReference>
<evidence type="ECO:0000259" key="11">
    <source>
        <dbReference type="PROSITE" id="PS50262"/>
    </source>
</evidence>
<feature type="transmembrane region" description="Helical" evidence="10">
    <location>
        <begin position="29"/>
        <end position="57"/>
    </location>
</feature>
<gene>
    <name evidence="12" type="ORF">GSLYS_00009504001</name>
</gene>
<dbReference type="CDD" id="cd00637">
    <property type="entry name" value="7tm_classA_rhodopsin-like"/>
    <property type="match status" value="1"/>
</dbReference>
<keyword evidence="7" id="KW-1015">Disulfide bond</keyword>
<proteinExistence type="predicted"/>
<dbReference type="SUPFAM" id="SSF81321">
    <property type="entry name" value="Family A G protein-coupled receptor-like"/>
    <property type="match status" value="1"/>
</dbReference>
<keyword evidence="2" id="KW-1003">Cell membrane</keyword>
<sequence>MASMACVDILLGTFHMPINVLQLVYNGKWILGTTFCNIFLGLSNVLCGTNACHILCIAVDKYMAVCKPLVYRILNKRIGHVMVILSWSLPSAIFLLPLVTDWFGTRPEEMANAADDQRTYCTPVFNKYILLFFYILCLYLPIITSYILYALIFSEIWKFNKRKYRDPKNNDQLNLSIQGGQISNMCEGQSVWCTSNKSSNLTRFSVSIKSKELTKHVSSKVQGRTEFSGRISRNIKAIRTLGTIIVCFSVSWAPIWVCVALYVYMEYSLPFVYIYFAGWFACMNSAMNPVLCSFF</sequence>
<evidence type="ECO:0000256" key="10">
    <source>
        <dbReference type="SAM" id="Phobius"/>
    </source>
</evidence>
<evidence type="ECO:0000313" key="12">
    <source>
        <dbReference type="EMBL" id="CAL1535544.1"/>
    </source>
</evidence>
<dbReference type="Gene3D" id="1.20.1070.10">
    <property type="entry name" value="Rhodopsin 7-helix transmembrane proteins"/>
    <property type="match status" value="1"/>
</dbReference>
<evidence type="ECO:0000256" key="6">
    <source>
        <dbReference type="ARBA" id="ARBA00023136"/>
    </source>
</evidence>
<keyword evidence="9" id="KW-0807">Transducer</keyword>
<dbReference type="PANTHER" id="PTHR24248">
    <property type="entry name" value="ADRENERGIC RECEPTOR-RELATED G-PROTEIN COUPLED RECEPTOR"/>
    <property type="match status" value="1"/>
</dbReference>
<feature type="transmembrane region" description="Helical" evidence="10">
    <location>
        <begin position="128"/>
        <end position="153"/>
    </location>
</feature>
<feature type="transmembrane region" description="Helical" evidence="10">
    <location>
        <begin position="240"/>
        <end position="265"/>
    </location>
</feature>
<keyword evidence="13" id="KW-1185">Reference proteome</keyword>
<evidence type="ECO:0000256" key="5">
    <source>
        <dbReference type="ARBA" id="ARBA00023040"/>
    </source>
</evidence>
<feature type="transmembrane region" description="Helical" evidence="10">
    <location>
        <begin position="271"/>
        <end position="291"/>
    </location>
</feature>
<evidence type="ECO:0000256" key="7">
    <source>
        <dbReference type="ARBA" id="ARBA00023157"/>
    </source>
</evidence>
<reference evidence="12 13" key="1">
    <citation type="submission" date="2024-04" db="EMBL/GenBank/DDBJ databases">
        <authorList>
            <consortium name="Genoscope - CEA"/>
            <person name="William W."/>
        </authorList>
    </citation>
    <scope>NUCLEOTIDE SEQUENCE [LARGE SCALE GENOMIC DNA]</scope>
</reference>
<dbReference type="PANTHER" id="PTHR24248:SF199">
    <property type="entry name" value="IP13425P-RELATED"/>
    <property type="match status" value="1"/>
</dbReference>
<keyword evidence="5" id="KW-0297">G-protein coupled receptor</keyword>
<dbReference type="InterPro" id="IPR000276">
    <property type="entry name" value="GPCR_Rhodpsn"/>
</dbReference>
<dbReference type="Proteomes" id="UP001497497">
    <property type="component" value="Unassembled WGS sequence"/>
</dbReference>
<keyword evidence="4 10" id="KW-1133">Transmembrane helix</keyword>
<dbReference type="Pfam" id="PF00001">
    <property type="entry name" value="7tm_1"/>
    <property type="match status" value="1"/>
</dbReference>
<comment type="subcellular location">
    <subcellularLocation>
        <location evidence="1">Cell membrane</location>
        <topology evidence="1">Multi-pass membrane protein</topology>
    </subcellularLocation>
</comment>
<dbReference type="GO" id="GO:0071880">
    <property type="term" value="P:adenylate cyclase-activating adrenergic receptor signaling pathway"/>
    <property type="evidence" value="ECO:0007669"/>
    <property type="project" value="TreeGrafter"/>
</dbReference>
<organism evidence="12 13">
    <name type="scientific">Lymnaea stagnalis</name>
    <name type="common">Great pond snail</name>
    <name type="synonym">Helix stagnalis</name>
    <dbReference type="NCBI Taxonomy" id="6523"/>
    <lineage>
        <taxon>Eukaryota</taxon>
        <taxon>Metazoa</taxon>
        <taxon>Spiralia</taxon>
        <taxon>Lophotrochozoa</taxon>
        <taxon>Mollusca</taxon>
        <taxon>Gastropoda</taxon>
        <taxon>Heterobranchia</taxon>
        <taxon>Euthyneura</taxon>
        <taxon>Panpulmonata</taxon>
        <taxon>Hygrophila</taxon>
        <taxon>Lymnaeoidea</taxon>
        <taxon>Lymnaeidae</taxon>
        <taxon>Lymnaea</taxon>
    </lineage>
</organism>
<comment type="caution">
    <text evidence="12">The sequence shown here is derived from an EMBL/GenBank/DDBJ whole genome shotgun (WGS) entry which is preliminary data.</text>
</comment>
<feature type="domain" description="G-protein coupled receptors family 1 profile" evidence="11">
    <location>
        <begin position="1"/>
        <end position="292"/>
    </location>
</feature>
<dbReference type="InterPro" id="IPR017452">
    <property type="entry name" value="GPCR_Rhodpsn_7TM"/>
</dbReference>
<dbReference type="PROSITE" id="PS50262">
    <property type="entry name" value="G_PROTEIN_RECEP_F1_2"/>
    <property type="match status" value="1"/>
</dbReference>
<evidence type="ECO:0000256" key="1">
    <source>
        <dbReference type="ARBA" id="ARBA00004651"/>
    </source>
</evidence>
<protein>
    <recommendedName>
        <fullName evidence="11">G-protein coupled receptors family 1 profile domain-containing protein</fullName>
    </recommendedName>
</protein>
<evidence type="ECO:0000256" key="8">
    <source>
        <dbReference type="ARBA" id="ARBA00023170"/>
    </source>
</evidence>
<dbReference type="GO" id="GO:0005886">
    <property type="term" value="C:plasma membrane"/>
    <property type="evidence" value="ECO:0007669"/>
    <property type="project" value="UniProtKB-SubCell"/>
</dbReference>
<feature type="transmembrane region" description="Helical" evidence="10">
    <location>
        <begin position="78"/>
        <end position="99"/>
    </location>
</feature>
<accession>A0AAV2HRR5</accession>
<evidence type="ECO:0000313" key="13">
    <source>
        <dbReference type="Proteomes" id="UP001497497"/>
    </source>
</evidence>
<evidence type="ECO:0000256" key="9">
    <source>
        <dbReference type="ARBA" id="ARBA00023224"/>
    </source>
</evidence>
<name>A0AAV2HRR5_LYMST</name>
<keyword evidence="8" id="KW-0675">Receptor</keyword>
<dbReference type="PRINTS" id="PR00237">
    <property type="entry name" value="GPCRRHODOPSN"/>
</dbReference>
<dbReference type="AlphaFoldDB" id="A0AAV2HRR5"/>
<feature type="non-terminal residue" evidence="12">
    <location>
        <position position="295"/>
    </location>
</feature>